<accession>A6ZTJ9</accession>
<comment type="caution">
    <text evidence="2">The sequence shown here is derived from an EMBL/GenBank/DDBJ whole genome shotgun (WGS) entry which is preliminary data.</text>
</comment>
<proteinExistence type="predicted"/>
<dbReference type="PANTHER" id="PTHR47098">
    <property type="entry name" value="PROTEIN MAK32"/>
    <property type="match status" value="1"/>
</dbReference>
<evidence type="ECO:0000259" key="1">
    <source>
        <dbReference type="Pfam" id="PF00294"/>
    </source>
</evidence>
<organism evidence="2 3">
    <name type="scientific">Saccharomyces cerevisiae (strain YJM789)</name>
    <name type="common">Baker's yeast</name>
    <dbReference type="NCBI Taxonomy" id="307796"/>
    <lineage>
        <taxon>Eukaryota</taxon>
        <taxon>Fungi</taxon>
        <taxon>Dikarya</taxon>
        <taxon>Ascomycota</taxon>
        <taxon>Saccharomycotina</taxon>
        <taxon>Saccharomycetes</taxon>
        <taxon>Saccharomycetales</taxon>
        <taxon>Saccharomycetaceae</taxon>
        <taxon>Saccharomyces</taxon>
    </lineage>
</organism>
<dbReference type="InterPro" id="IPR029056">
    <property type="entry name" value="Ribokinase-like"/>
</dbReference>
<feature type="domain" description="Carbohydrate kinase PfkB" evidence="1">
    <location>
        <begin position="192"/>
        <end position="321"/>
    </location>
</feature>
<dbReference type="OrthoDB" id="497927at2759"/>
<gene>
    <name evidence="2" type="primary">MAK32</name>
    <name evidence="2" type="ORF">SCY_0592</name>
</gene>
<dbReference type="Gene3D" id="3.40.1190.20">
    <property type="match status" value="1"/>
</dbReference>
<evidence type="ECO:0000313" key="2">
    <source>
        <dbReference type="EMBL" id="EDN62138.1"/>
    </source>
</evidence>
<dbReference type="EMBL" id="AAFW02000089">
    <property type="protein sequence ID" value="EDN62138.1"/>
    <property type="molecule type" value="Genomic_DNA"/>
</dbReference>
<dbReference type="PANTHER" id="PTHR47098:SF2">
    <property type="entry name" value="PROTEIN MAK32"/>
    <property type="match status" value="1"/>
</dbReference>
<dbReference type="Pfam" id="PF00294">
    <property type="entry name" value="PfkB"/>
    <property type="match status" value="1"/>
</dbReference>
<dbReference type="HOGENOM" id="CLU_032834_0_0_1"/>
<protein>
    <submittedName>
        <fullName evidence="2">Maintenance of killer</fullName>
    </submittedName>
</protein>
<evidence type="ECO:0000313" key="3">
    <source>
        <dbReference type="Proteomes" id="UP000007060"/>
    </source>
</evidence>
<dbReference type="Proteomes" id="UP000007060">
    <property type="component" value="Unassembled WGS sequence"/>
</dbReference>
<sequence>MMNEEDSTETKSLVITNGMFIIDDIERSKYNIHYKNVPGGGGTFAILGACIISSGNVTSKGLKWIVDRGSDFPKEVIREIDSWGTDVRFRDDFSRLTTKGLNYYEGSDDLRKFKFLTPKKQINVDDWISTFGQKIIDEMHAFHLLCSGSRCLDIINDLLRVNSSKGTKPIVIWEPFPDLCDFDHQNDIKSVMQRNDVTVILSPNAEESSRLFGLSSKEPTSLEECLALAHRFDDFMDENNMCILRCGALGSISVSEKFKNGRTYDHFPAYHFKTQSKVLDPTGGGNSFLGGFAVSYALTKSLDIASICGNIAAGAIIEQFGIPRYDPIAKTWNGITFLDRLKFYLSQSGLQYNINDLYKSLTR</sequence>
<dbReference type="InterPro" id="IPR034094">
    <property type="entry name" value="Mak32"/>
</dbReference>
<reference evidence="2 3" key="1">
    <citation type="journal article" date="2007" name="Proc. Natl. Acad. Sci. U.S.A.">
        <title>Genome sequencing and comparative analysis of Saccharomyces cerevisiae strain YJM789.</title>
        <authorList>
            <person name="Wei W."/>
            <person name="McCusker J.H."/>
            <person name="Hyman R.W."/>
            <person name="Jones T."/>
            <person name="Ning Y."/>
            <person name="Cao Z."/>
            <person name="Gu Z."/>
            <person name="Bruno D."/>
            <person name="Miranda M."/>
            <person name="Nguyen M."/>
            <person name="Wilhelmy J."/>
            <person name="Komp C."/>
            <person name="Tamse R."/>
            <person name="Wang X."/>
            <person name="Jia P."/>
            <person name="Luedi P."/>
            <person name="Oefner P.J."/>
            <person name="David L."/>
            <person name="Dietrich F.S."/>
            <person name="Li Y."/>
            <person name="Davis R.W."/>
            <person name="Steinmetz L.M."/>
        </authorList>
    </citation>
    <scope>NUCLEOTIDE SEQUENCE [LARGE SCALE GENOMIC DNA]</scope>
    <source>
        <strain evidence="2 3">YJM789</strain>
    </source>
</reference>
<dbReference type="InterPro" id="IPR011611">
    <property type="entry name" value="PfkB_dom"/>
</dbReference>
<dbReference type="CDD" id="cd01943">
    <property type="entry name" value="MAK32"/>
    <property type="match status" value="1"/>
</dbReference>
<dbReference type="AlphaFoldDB" id="A6ZTJ9"/>
<dbReference type="SUPFAM" id="SSF53613">
    <property type="entry name" value="Ribokinase-like"/>
    <property type="match status" value="1"/>
</dbReference>
<name>A6ZTJ9_YEAS7</name>